<keyword evidence="6" id="KW-0862">Zinc</keyword>
<dbReference type="GO" id="GO:0008270">
    <property type="term" value="F:zinc ion binding"/>
    <property type="evidence" value="ECO:0007669"/>
    <property type="project" value="UniProtKB-KW"/>
</dbReference>
<proteinExistence type="inferred from homology"/>
<evidence type="ECO:0000256" key="5">
    <source>
        <dbReference type="ARBA" id="ARBA00022771"/>
    </source>
</evidence>
<evidence type="ECO:0000256" key="8">
    <source>
        <dbReference type="ARBA" id="ARBA00023306"/>
    </source>
</evidence>
<dbReference type="Proteomes" id="UP000276133">
    <property type="component" value="Unassembled WGS sequence"/>
</dbReference>
<gene>
    <name evidence="12" type="ORF">BpHYR1_016713</name>
</gene>
<sequence length="249" mass="29037">MSSKKKTPFRQLTLNFGQKPAEPNQCKECGMIYDLDDRHDDQMHTKYHQDKDRAVKYFSMKGEKVVQEYLDGKCVVIQIGIDQKLAIQKAFQILEFVDSQLGINERIFVSQNNSENSQNMPCHVKNLSKFYFFISFISKKIDGFCLAEPIEWAHRIKYLGDNQTNFTFDELKKEKAYCGITRIWVSAEMRRKGIASRLLECVCQNFLYIKPLMPSEIAFSDPTQLGQSLARSFTKSNHFLIYNNPKRKN</sequence>
<keyword evidence="9" id="KW-0012">Acyltransferase</keyword>
<dbReference type="PANTHER" id="PTHR45884">
    <property type="entry name" value="N-ACETYLTRANSFERASE ECO"/>
    <property type="match status" value="1"/>
</dbReference>
<dbReference type="GO" id="GO:0000785">
    <property type="term" value="C:chromatin"/>
    <property type="evidence" value="ECO:0007669"/>
    <property type="project" value="TreeGrafter"/>
</dbReference>
<dbReference type="Pfam" id="PF13878">
    <property type="entry name" value="zf-C2H2_3"/>
    <property type="match status" value="1"/>
</dbReference>
<evidence type="ECO:0000256" key="9">
    <source>
        <dbReference type="ARBA" id="ARBA00023315"/>
    </source>
</evidence>
<dbReference type="STRING" id="10195.A0A3M7QL74"/>
<evidence type="ECO:0000256" key="6">
    <source>
        <dbReference type="ARBA" id="ARBA00022833"/>
    </source>
</evidence>
<dbReference type="GO" id="GO:0007064">
    <property type="term" value="P:mitotic sister chromatid cohesion"/>
    <property type="evidence" value="ECO:0007669"/>
    <property type="project" value="TreeGrafter"/>
</dbReference>
<dbReference type="InterPro" id="IPR028005">
    <property type="entry name" value="AcTrfase_ESCO_Znf_dom"/>
</dbReference>
<dbReference type="CDD" id="cd04301">
    <property type="entry name" value="NAT_SF"/>
    <property type="match status" value="1"/>
</dbReference>
<evidence type="ECO:0000256" key="4">
    <source>
        <dbReference type="ARBA" id="ARBA00022723"/>
    </source>
</evidence>
<dbReference type="EMBL" id="REGN01005847">
    <property type="protein sequence ID" value="RNA11791.1"/>
    <property type="molecule type" value="Genomic_DNA"/>
</dbReference>
<dbReference type="GO" id="GO:0005634">
    <property type="term" value="C:nucleus"/>
    <property type="evidence" value="ECO:0007669"/>
    <property type="project" value="UniProtKB-SubCell"/>
</dbReference>
<keyword evidence="8" id="KW-0131">Cell cycle</keyword>
<comment type="subcellular location">
    <subcellularLocation>
        <location evidence="1">Nucleus</location>
    </subcellularLocation>
</comment>
<evidence type="ECO:0000256" key="7">
    <source>
        <dbReference type="ARBA" id="ARBA00023242"/>
    </source>
</evidence>
<dbReference type="InterPro" id="IPR028009">
    <property type="entry name" value="ESCO_Acetyltransf_dom"/>
</dbReference>
<comment type="similarity">
    <text evidence="2">Belongs to the acetyltransferase family. ECO subfamily.</text>
</comment>
<keyword evidence="7" id="KW-0539">Nucleus</keyword>
<dbReference type="AlphaFoldDB" id="A0A3M7QL74"/>
<dbReference type="Gene3D" id="3.40.630.30">
    <property type="match status" value="1"/>
</dbReference>
<dbReference type="Pfam" id="PF13880">
    <property type="entry name" value="Acetyltransf_13"/>
    <property type="match status" value="1"/>
</dbReference>
<organism evidence="12 13">
    <name type="scientific">Brachionus plicatilis</name>
    <name type="common">Marine rotifer</name>
    <name type="synonym">Brachionus muelleri</name>
    <dbReference type="NCBI Taxonomy" id="10195"/>
    <lineage>
        <taxon>Eukaryota</taxon>
        <taxon>Metazoa</taxon>
        <taxon>Spiralia</taxon>
        <taxon>Gnathifera</taxon>
        <taxon>Rotifera</taxon>
        <taxon>Eurotatoria</taxon>
        <taxon>Monogononta</taxon>
        <taxon>Pseudotrocha</taxon>
        <taxon>Ploima</taxon>
        <taxon>Brachionidae</taxon>
        <taxon>Brachionus</taxon>
    </lineage>
</organism>
<feature type="domain" description="N-acetyltransferase ESCO acetyl-transferase" evidence="11">
    <location>
        <begin position="174"/>
        <end position="242"/>
    </location>
</feature>
<keyword evidence="13" id="KW-1185">Reference proteome</keyword>
<name>A0A3M7QL74_BRAPC</name>
<evidence type="ECO:0000256" key="3">
    <source>
        <dbReference type="ARBA" id="ARBA00022679"/>
    </source>
</evidence>
<evidence type="ECO:0000259" key="11">
    <source>
        <dbReference type="Pfam" id="PF13880"/>
    </source>
</evidence>
<dbReference type="GO" id="GO:0061733">
    <property type="term" value="F:protein-lysine-acetyltransferase activity"/>
    <property type="evidence" value="ECO:0007669"/>
    <property type="project" value="TreeGrafter"/>
</dbReference>
<protein>
    <submittedName>
        <fullName evidence="12">N-acetyltransferase ESCO2 isoform X1</fullName>
    </submittedName>
</protein>
<evidence type="ECO:0000259" key="10">
    <source>
        <dbReference type="Pfam" id="PF13878"/>
    </source>
</evidence>
<evidence type="ECO:0000313" key="13">
    <source>
        <dbReference type="Proteomes" id="UP000276133"/>
    </source>
</evidence>
<keyword evidence="4" id="KW-0479">Metal-binding</keyword>
<evidence type="ECO:0000256" key="2">
    <source>
        <dbReference type="ARBA" id="ARBA00005816"/>
    </source>
</evidence>
<accession>A0A3M7QL74</accession>
<dbReference type="InterPro" id="IPR016181">
    <property type="entry name" value="Acyl_CoA_acyltransferase"/>
</dbReference>
<keyword evidence="3 12" id="KW-0808">Transferase</keyword>
<comment type="caution">
    <text evidence="12">The sequence shown here is derived from an EMBL/GenBank/DDBJ whole genome shotgun (WGS) entry which is preliminary data.</text>
</comment>
<dbReference type="SUPFAM" id="SSF55729">
    <property type="entry name" value="Acyl-CoA N-acyltransferases (Nat)"/>
    <property type="match status" value="1"/>
</dbReference>
<feature type="domain" description="N-acetyltransferase ESCO zinc-finger" evidence="10">
    <location>
        <begin position="11"/>
        <end position="49"/>
    </location>
</feature>
<evidence type="ECO:0000256" key="1">
    <source>
        <dbReference type="ARBA" id="ARBA00004123"/>
    </source>
</evidence>
<keyword evidence="5" id="KW-0863">Zinc-finger</keyword>
<reference evidence="12 13" key="1">
    <citation type="journal article" date="2018" name="Sci. Rep.">
        <title>Genomic signatures of local adaptation to the degree of environmental predictability in rotifers.</title>
        <authorList>
            <person name="Franch-Gras L."/>
            <person name="Hahn C."/>
            <person name="Garcia-Roger E.M."/>
            <person name="Carmona M.J."/>
            <person name="Serra M."/>
            <person name="Gomez A."/>
        </authorList>
    </citation>
    <scope>NUCLEOTIDE SEQUENCE [LARGE SCALE GENOMIC DNA]</scope>
    <source>
        <strain evidence="12">HYR1</strain>
    </source>
</reference>
<evidence type="ECO:0000313" key="12">
    <source>
        <dbReference type="EMBL" id="RNA11791.1"/>
    </source>
</evidence>
<dbReference type="PANTHER" id="PTHR45884:SF2">
    <property type="entry name" value="N-ACETYLTRANSFERASE ECO"/>
    <property type="match status" value="1"/>
</dbReference>
<dbReference type="OrthoDB" id="428854at2759"/>